<protein>
    <recommendedName>
        <fullName evidence="6 7">Large ribosomal subunit protein bL31</fullName>
    </recommendedName>
</protein>
<dbReference type="InterPro" id="IPR034704">
    <property type="entry name" value="Ribosomal_bL28/bL31-like_sf"/>
</dbReference>
<evidence type="ECO:0000256" key="4">
    <source>
        <dbReference type="ARBA" id="ARBA00022980"/>
    </source>
</evidence>
<comment type="subunit">
    <text evidence="7">Part of the 50S ribosomal subunit.</text>
</comment>
<dbReference type="InterPro" id="IPR027491">
    <property type="entry name" value="Ribosomal_bL31_A"/>
</dbReference>
<dbReference type="RefSeq" id="WP_029721660.1">
    <property type="nucleotide sequence ID" value="NZ_JAJUIW010000001.1"/>
</dbReference>
<dbReference type="EMBL" id="JNVU01000048">
    <property type="protein sequence ID" value="KEI43119.1"/>
    <property type="molecule type" value="Genomic_DNA"/>
</dbReference>
<reference evidence="8 9" key="1">
    <citation type="submission" date="2014-06" db="EMBL/GenBank/DDBJ databases">
        <title>Saccharopolyspora rectivirgula DSM-43113 Genome sequencing.</title>
        <authorList>
            <person name="Barrera C."/>
            <person name="Millon L."/>
            <person name="Rognon B."/>
            <person name="Zaugg C."/>
            <person name="Monod M."/>
        </authorList>
    </citation>
    <scope>NUCLEOTIDE SEQUENCE [LARGE SCALE GENOMIC DNA]</scope>
    <source>
        <strain evidence="8 9">DSM 43113</strain>
    </source>
</reference>
<evidence type="ECO:0000313" key="9">
    <source>
        <dbReference type="Proteomes" id="UP000031419"/>
    </source>
</evidence>
<name>A0A073B679_9PSEU</name>
<organism evidence="8 9">
    <name type="scientific">Saccharopolyspora rectivirgula</name>
    <dbReference type="NCBI Taxonomy" id="28042"/>
    <lineage>
        <taxon>Bacteria</taxon>
        <taxon>Bacillati</taxon>
        <taxon>Actinomycetota</taxon>
        <taxon>Actinomycetes</taxon>
        <taxon>Pseudonocardiales</taxon>
        <taxon>Pseudonocardiaceae</taxon>
        <taxon>Saccharopolyspora</taxon>
    </lineage>
</organism>
<comment type="function">
    <text evidence="7">Binds the 23S rRNA.</text>
</comment>
<accession>A0A073B679</accession>
<comment type="caution">
    <text evidence="8">The sequence shown here is derived from an EMBL/GenBank/DDBJ whole genome shotgun (WGS) entry which is preliminary data.</text>
</comment>
<dbReference type="GO" id="GO:1990904">
    <property type="term" value="C:ribonucleoprotein complex"/>
    <property type="evidence" value="ECO:0007669"/>
    <property type="project" value="UniProtKB-KW"/>
</dbReference>
<dbReference type="GO" id="GO:0046872">
    <property type="term" value="F:metal ion binding"/>
    <property type="evidence" value="ECO:0007669"/>
    <property type="project" value="UniProtKB-KW"/>
</dbReference>
<dbReference type="PRINTS" id="PR01249">
    <property type="entry name" value="RIBOSOMALL31"/>
</dbReference>
<dbReference type="GO" id="GO:0019843">
    <property type="term" value="F:rRNA binding"/>
    <property type="evidence" value="ECO:0007669"/>
    <property type="project" value="UniProtKB-KW"/>
</dbReference>
<evidence type="ECO:0000256" key="7">
    <source>
        <dbReference type="HAMAP-Rule" id="MF_00501"/>
    </source>
</evidence>
<dbReference type="PROSITE" id="PS01143">
    <property type="entry name" value="RIBOSOMAL_L31"/>
    <property type="match status" value="1"/>
</dbReference>
<evidence type="ECO:0000256" key="1">
    <source>
        <dbReference type="ARBA" id="ARBA00009296"/>
    </source>
</evidence>
<dbReference type="Gene3D" id="4.10.830.30">
    <property type="entry name" value="Ribosomal protein L31"/>
    <property type="match status" value="1"/>
</dbReference>
<dbReference type="NCBIfam" id="NF001809">
    <property type="entry name" value="PRK00528.1"/>
    <property type="match status" value="1"/>
</dbReference>
<feature type="binding site" evidence="7">
    <location>
        <position position="16"/>
    </location>
    <ligand>
        <name>Zn(2+)</name>
        <dbReference type="ChEBI" id="CHEBI:29105"/>
    </ligand>
</feature>
<comment type="similarity">
    <text evidence="1 7">Belongs to the bacterial ribosomal protein bL31 family. Type A subfamily.</text>
</comment>
<sequence length="76" mass="8438">MKSGIHPEYVVTEVVCSCGNSFTTRSTKTSGHITVEVCSNCHPFYTGKQKILDTGGRVARFEARYGRRPKANSKKK</sequence>
<dbReference type="AlphaFoldDB" id="A0A073B679"/>
<dbReference type="OrthoDB" id="9803251at2"/>
<dbReference type="PANTHER" id="PTHR33280">
    <property type="entry name" value="50S RIBOSOMAL PROTEIN L31, CHLOROPLASTIC"/>
    <property type="match status" value="1"/>
</dbReference>
<dbReference type="NCBIfam" id="TIGR00105">
    <property type="entry name" value="L31"/>
    <property type="match status" value="1"/>
</dbReference>
<feature type="binding site" evidence="7">
    <location>
        <position position="38"/>
    </location>
    <ligand>
        <name>Zn(2+)</name>
        <dbReference type="ChEBI" id="CHEBI:29105"/>
    </ligand>
</feature>
<dbReference type="PANTHER" id="PTHR33280:SF1">
    <property type="entry name" value="LARGE RIBOSOMAL SUBUNIT PROTEIN BL31C"/>
    <property type="match status" value="1"/>
</dbReference>
<evidence type="ECO:0000256" key="5">
    <source>
        <dbReference type="ARBA" id="ARBA00023274"/>
    </source>
</evidence>
<gene>
    <name evidence="7" type="primary">rpmE</name>
    <name evidence="8" type="ORF">GU90_18510</name>
</gene>
<proteinExistence type="inferred from homology"/>
<evidence type="ECO:0000256" key="3">
    <source>
        <dbReference type="ARBA" id="ARBA00022884"/>
    </source>
</evidence>
<dbReference type="Pfam" id="PF01197">
    <property type="entry name" value="Ribosomal_L31"/>
    <property type="match status" value="1"/>
</dbReference>
<feature type="binding site" evidence="7">
    <location>
        <position position="18"/>
    </location>
    <ligand>
        <name>Zn(2+)</name>
        <dbReference type="ChEBI" id="CHEBI:29105"/>
    </ligand>
</feature>
<keyword evidence="2 7" id="KW-0699">rRNA-binding</keyword>
<dbReference type="STRING" id="28042.GU90_18510"/>
<keyword evidence="5 7" id="KW-0687">Ribonucleoprotein</keyword>
<evidence type="ECO:0000313" key="8">
    <source>
        <dbReference type="EMBL" id="KEI43119.1"/>
    </source>
</evidence>
<dbReference type="InterPro" id="IPR042105">
    <property type="entry name" value="Ribosomal_bL31_sf"/>
</dbReference>
<comment type="cofactor">
    <cofactor evidence="7">
        <name>Zn(2+)</name>
        <dbReference type="ChEBI" id="CHEBI:29105"/>
    </cofactor>
    <text evidence="7">Binds 1 zinc ion per subunit.</text>
</comment>
<evidence type="ECO:0000256" key="2">
    <source>
        <dbReference type="ARBA" id="ARBA00022730"/>
    </source>
</evidence>
<dbReference type="NCBIfam" id="NF000612">
    <property type="entry name" value="PRK00019.1"/>
    <property type="match status" value="1"/>
</dbReference>
<dbReference type="GO" id="GO:0005840">
    <property type="term" value="C:ribosome"/>
    <property type="evidence" value="ECO:0007669"/>
    <property type="project" value="UniProtKB-KW"/>
</dbReference>
<dbReference type="HAMAP" id="MF_00501">
    <property type="entry name" value="Ribosomal_bL31_1"/>
    <property type="match status" value="1"/>
</dbReference>
<dbReference type="eggNOG" id="COG0254">
    <property type="taxonomic scope" value="Bacteria"/>
</dbReference>
<dbReference type="InterPro" id="IPR002150">
    <property type="entry name" value="Ribosomal_bL31"/>
</dbReference>
<keyword evidence="7" id="KW-0479">Metal-binding</keyword>
<keyword evidence="3 7" id="KW-0694">RNA-binding</keyword>
<dbReference type="GO" id="GO:0003735">
    <property type="term" value="F:structural constituent of ribosome"/>
    <property type="evidence" value="ECO:0007669"/>
    <property type="project" value="InterPro"/>
</dbReference>
<dbReference type="SUPFAM" id="SSF143800">
    <property type="entry name" value="L28p-like"/>
    <property type="match status" value="1"/>
</dbReference>
<dbReference type="Proteomes" id="UP000031419">
    <property type="component" value="Unassembled WGS sequence"/>
</dbReference>
<keyword evidence="7" id="KW-0862">Zinc</keyword>
<dbReference type="GO" id="GO:0006412">
    <property type="term" value="P:translation"/>
    <property type="evidence" value="ECO:0007669"/>
    <property type="project" value="UniProtKB-UniRule"/>
</dbReference>
<keyword evidence="4 7" id="KW-0689">Ribosomal protein</keyword>
<evidence type="ECO:0000256" key="6">
    <source>
        <dbReference type="ARBA" id="ARBA00035687"/>
    </source>
</evidence>
<keyword evidence="9" id="KW-1185">Reference proteome</keyword>
<feature type="binding site" evidence="7">
    <location>
        <position position="41"/>
    </location>
    <ligand>
        <name>Zn(2+)</name>
        <dbReference type="ChEBI" id="CHEBI:29105"/>
    </ligand>
</feature>